<reference evidence="7" key="1">
    <citation type="journal article" date="2019" name="Int. J. Syst. Evol. Microbiol.">
        <title>The Global Catalogue of Microorganisms (GCM) 10K type strain sequencing project: providing services to taxonomists for standard genome sequencing and annotation.</title>
        <authorList>
            <consortium name="The Broad Institute Genomics Platform"/>
            <consortium name="The Broad Institute Genome Sequencing Center for Infectious Disease"/>
            <person name="Wu L."/>
            <person name="Ma J."/>
        </authorList>
    </citation>
    <scope>NUCLEOTIDE SEQUENCE [LARGE SCALE GENOMIC DNA]</scope>
    <source>
        <strain evidence="7">JCM 6242</strain>
    </source>
</reference>
<dbReference type="SFLD" id="SFLDG01067">
    <property type="entry name" value="SPASM/twitch_domain_containing"/>
    <property type="match status" value="1"/>
</dbReference>
<keyword evidence="2" id="KW-0479">Metal-binding</keyword>
<sequence>MPGKSKRRTPVKVSDLRMDELLRPIGDIKSLHVILTLRCNYRCAFCFQPNFRDDLPEHIWREKLTPLYPGLENVVLHGGEPTLVPAFREFCELINGRNDRVRFSLFTNGYKFDGYWAALMAGRGRFVNFSLNACTPETYARVNRRDHYHAVLDNVRRFRALAGDVAVDFSFVITAENLHEVPGFLRLAADHGVDRVRYFFDLDLLPPDRDEIRRTLDATAEIRRELPDLEVWGLEVFEGRVFGTPVASRHLESHGCRRTFDNLYVGVNGDASFCNFLGWSPIGNLNDSSLEEIWNSPGALAQRRAQDRGEWEFCTNAYCGPTEEHPVIGARRDTAARTADDRVLVPVEALLSRPDDR</sequence>
<dbReference type="PROSITE" id="PS51918">
    <property type="entry name" value="RADICAL_SAM"/>
    <property type="match status" value="1"/>
</dbReference>
<keyword evidence="3" id="KW-0408">Iron</keyword>
<evidence type="ECO:0000256" key="2">
    <source>
        <dbReference type="ARBA" id="ARBA00022723"/>
    </source>
</evidence>
<dbReference type="InterPro" id="IPR006638">
    <property type="entry name" value="Elp3/MiaA/NifB-like_rSAM"/>
</dbReference>
<dbReference type="CDD" id="cd01335">
    <property type="entry name" value="Radical_SAM"/>
    <property type="match status" value="1"/>
</dbReference>
<evidence type="ECO:0000259" key="5">
    <source>
        <dbReference type="PROSITE" id="PS51918"/>
    </source>
</evidence>
<dbReference type="PANTHER" id="PTHR11228">
    <property type="entry name" value="RADICAL SAM DOMAIN PROTEIN"/>
    <property type="match status" value="1"/>
</dbReference>
<dbReference type="InterPro" id="IPR013785">
    <property type="entry name" value="Aldolase_TIM"/>
</dbReference>
<dbReference type="EMBL" id="BAAAVI010000002">
    <property type="protein sequence ID" value="GAA2848274.1"/>
    <property type="molecule type" value="Genomic_DNA"/>
</dbReference>
<dbReference type="SUPFAM" id="SSF102114">
    <property type="entry name" value="Radical SAM enzymes"/>
    <property type="match status" value="1"/>
</dbReference>
<name>A0ABP6I8P3_9ACTN</name>
<evidence type="ECO:0000256" key="1">
    <source>
        <dbReference type="ARBA" id="ARBA00022691"/>
    </source>
</evidence>
<keyword evidence="1" id="KW-0949">S-adenosyl-L-methionine</keyword>
<dbReference type="SFLD" id="SFLDS00029">
    <property type="entry name" value="Radical_SAM"/>
    <property type="match status" value="1"/>
</dbReference>
<organism evidence="6 7">
    <name type="scientific">Streptosporangium fragile</name>
    <dbReference type="NCBI Taxonomy" id="46186"/>
    <lineage>
        <taxon>Bacteria</taxon>
        <taxon>Bacillati</taxon>
        <taxon>Actinomycetota</taxon>
        <taxon>Actinomycetes</taxon>
        <taxon>Streptosporangiales</taxon>
        <taxon>Streptosporangiaceae</taxon>
        <taxon>Streptosporangium</taxon>
    </lineage>
</organism>
<dbReference type="Pfam" id="PF04055">
    <property type="entry name" value="Radical_SAM"/>
    <property type="match status" value="1"/>
</dbReference>
<dbReference type="SMART" id="SM00729">
    <property type="entry name" value="Elp3"/>
    <property type="match status" value="1"/>
</dbReference>
<accession>A0ABP6I8P3</accession>
<dbReference type="InterPro" id="IPR058240">
    <property type="entry name" value="rSAM_sf"/>
</dbReference>
<evidence type="ECO:0000256" key="4">
    <source>
        <dbReference type="ARBA" id="ARBA00023014"/>
    </source>
</evidence>
<dbReference type="InterPro" id="IPR023885">
    <property type="entry name" value="4Fe4S-binding_SPASM_dom"/>
</dbReference>
<dbReference type="CDD" id="cd21109">
    <property type="entry name" value="SPASM"/>
    <property type="match status" value="1"/>
</dbReference>
<dbReference type="InterPro" id="IPR050377">
    <property type="entry name" value="Radical_SAM_PqqE_MftC-like"/>
</dbReference>
<protein>
    <recommendedName>
        <fullName evidence="5">Radical SAM core domain-containing protein</fullName>
    </recommendedName>
</protein>
<gene>
    <name evidence="6" type="ORF">GCM10010517_05500</name>
</gene>
<comment type="caution">
    <text evidence="6">The sequence shown here is derived from an EMBL/GenBank/DDBJ whole genome shotgun (WGS) entry which is preliminary data.</text>
</comment>
<evidence type="ECO:0000313" key="7">
    <source>
        <dbReference type="Proteomes" id="UP001500831"/>
    </source>
</evidence>
<evidence type="ECO:0000313" key="6">
    <source>
        <dbReference type="EMBL" id="GAA2848274.1"/>
    </source>
</evidence>
<proteinExistence type="predicted"/>
<dbReference type="InterPro" id="IPR007197">
    <property type="entry name" value="rSAM"/>
</dbReference>
<feature type="domain" description="Radical SAM core" evidence="5">
    <location>
        <begin position="25"/>
        <end position="230"/>
    </location>
</feature>
<evidence type="ECO:0000256" key="3">
    <source>
        <dbReference type="ARBA" id="ARBA00023004"/>
    </source>
</evidence>
<dbReference type="PANTHER" id="PTHR11228:SF7">
    <property type="entry name" value="PQQA PEPTIDE CYCLASE"/>
    <property type="match status" value="1"/>
</dbReference>
<dbReference type="Pfam" id="PF13186">
    <property type="entry name" value="SPASM"/>
    <property type="match status" value="1"/>
</dbReference>
<dbReference type="Proteomes" id="UP001500831">
    <property type="component" value="Unassembled WGS sequence"/>
</dbReference>
<keyword evidence="4" id="KW-0411">Iron-sulfur</keyword>
<keyword evidence="7" id="KW-1185">Reference proteome</keyword>
<dbReference type="Gene3D" id="3.20.20.70">
    <property type="entry name" value="Aldolase class I"/>
    <property type="match status" value="1"/>
</dbReference>